<evidence type="ECO:0000313" key="1">
    <source>
        <dbReference type="EMBL" id="EEF58333.1"/>
    </source>
</evidence>
<protein>
    <submittedName>
        <fullName evidence="1">Uncharacterized protein</fullName>
    </submittedName>
</protein>
<dbReference type="AlphaFoldDB" id="B9XP82"/>
<evidence type="ECO:0000313" key="2">
    <source>
        <dbReference type="Proteomes" id="UP000003688"/>
    </source>
</evidence>
<proteinExistence type="predicted"/>
<sequence length="58" mass="6836">MFLVNHQNKTASLNKFPAGLSESAMIYGLINQKTALAGGWLKKIQLRPFWRAWLWFWR</sequence>
<gene>
    <name evidence="1" type="ORF">Cflav_PD1272</name>
</gene>
<dbReference type="EMBL" id="ABOX02000045">
    <property type="protein sequence ID" value="EEF58333.1"/>
    <property type="molecule type" value="Genomic_DNA"/>
</dbReference>
<comment type="caution">
    <text evidence="1">The sequence shown here is derived from an EMBL/GenBank/DDBJ whole genome shotgun (WGS) entry which is preliminary data.</text>
</comment>
<keyword evidence="2" id="KW-1185">Reference proteome</keyword>
<organism evidence="1 2">
    <name type="scientific">Pedosphaera parvula (strain Ellin514)</name>
    <dbReference type="NCBI Taxonomy" id="320771"/>
    <lineage>
        <taxon>Bacteria</taxon>
        <taxon>Pseudomonadati</taxon>
        <taxon>Verrucomicrobiota</taxon>
        <taxon>Pedosphaerae</taxon>
        <taxon>Pedosphaerales</taxon>
        <taxon>Pedosphaeraceae</taxon>
        <taxon>Pedosphaera</taxon>
    </lineage>
</organism>
<dbReference type="Proteomes" id="UP000003688">
    <property type="component" value="Unassembled WGS sequence"/>
</dbReference>
<name>B9XP82_PEDPL</name>
<reference evidence="1 2" key="1">
    <citation type="journal article" date="2011" name="J. Bacteriol.">
        <title>Genome sequence of 'Pedosphaera parvula' Ellin514, an aerobic Verrucomicrobial isolate from pasture soil.</title>
        <authorList>
            <person name="Kant R."/>
            <person name="van Passel M.W."/>
            <person name="Sangwan P."/>
            <person name="Palva A."/>
            <person name="Lucas S."/>
            <person name="Copeland A."/>
            <person name="Lapidus A."/>
            <person name="Glavina Del Rio T."/>
            <person name="Dalin E."/>
            <person name="Tice H."/>
            <person name="Bruce D."/>
            <person name="Goodwin L."/>
            <person name="Pitluck S."/>
            <person name="Chertkov O."/>
            <person name="Larimer F.W."/>
            <person name="Land M.L."/>
            <person name="Hauser L."/>
            <person name="Brettin T.S."/>
            <person name="Detter J.C."/>
            <person name="Han S."/>
            <person name="de Vos W.M."/>
            <person name="Janssen P.H."/>
            <person name="Smidt H."/>
        </authorList>
    </citation>
    <scope>NUCLEOTIDE SEQUENCE [LARGE SCALE GENOMIC DNA]</scope>
    <source>
        <strain evidence="1 2">Ellin514</strain>
    </source>
</reference>
<accession>B9XP82</accession>